<feature type="compositionally biased region" description="Low complexity" evidence="1">
    <location>
        <begin position="1224"/>
        <end position="1234"/>
    </location>
</feature>
<dbReference type="InterPro" id="IPR027417">
    <property type="entry name" value="P-loop_NTPase"/>
</dbReference>
<dbReference type="SUPFAM" id="SSF52540">
    <property type="entry name" value="P-loop containing nucleoside triphosphate hydrolases"/>
    <property type="match status" value="1"/>
</dbReference>
<dbReference type="OrthoDB" id="5086500at2759"/>
<feature type="region of interest" description="Disordered" evidence="1">
    <location>
        <begin position="1047"/>
        <end position="1080"/>
    </location>
</feature>
<protein>
    <recommendedName>
        <fullName evidence="4">DUF676 domain-containing protein</fullName>
    </recommendedName>
</protein>
<feature type="region of interest" description="Disordered" evidence="1">
    <location>
        <begin position="1309"/>
        <end position="1426"/>
    </location>
</feature>
<evidence type="ECO:0000313" key="3">
    <source>
        <dbReference type="Proteomes" id="UP001140453"/>
    </source>
</evidence>
<reference evidence="2" key="1">
    <citation type="submission" date="2022-10" db="EMBL/GenBank/DDBJ databases">
        <title>Tapping the CABI collections for fungal endophytes: first genome assemblies for Collariella, Neodidymelliopsis, Ascochyta clinopodiicola, Didymella pomorum, Didymosphaeria variabile, Neocosmospora piperis and Neocucurbitaria cava.</title>
        <authorList>
            <person name="Hill R."/>
        </authorList>
    </citation>
    <scope>NUCLEOTIDE SEQUENCE</scope>
    <source>
        <strain evidence="2">IMI 355082</strain>
    </source>
</reference>
<organism evidence="2 3">
    <name type="scientific">Gnomoniopsis smithogilvyi</name>
    <dbReference type="NCBI Taxonomy" id="1191159"/>
    <lineage>
        <taxon>Eukaryota</taxon>
        <taxon>Fungi</taxon>
        <taxon>Dikarya</taxon>
        <taxon>Ascomycota</taxon>
        <taxon>Pezizomycotina</taxon>
        <taxon>Sordariomycetes</taxon>
        <taxon>Sordariomycetidae</taxon>
        <taxon>Diaporthales</taxon>
        <taxon>Gnomoniaceae</taxon>
        <taxon>Gnomoniopsis</taxon>
    </lineage>
</organism>
<dbReference type="SUPFAM" id="SSF53474">
    <property type="entry name" value="alpha/beta-Hydrolases"/>
    <property type="match status" value="1"/>
</dbReference>
<dbReference type="InterPro" id="IPR029058">
    <property type="entry name" value="AB_hydrolase_fold"/>
</dbReference>
<evidence type="ECO:0000256" key="1">
    <source>
        <dbReference type="SAM" id="MobiDB-lite"/>
    </source>
</evidence>
<dbReference type="Gene3D" id="3.40.50.300">
    <property type="entry name" value="P-loop containing nucleotide triphosphate hydrolases"/>
    <property type="match status" value="1"/>
</dbReference>
<dbReference type="PANTHER" id="PTHR48187">
    <property type="entry name" value="LD21810P"/>
    <property type="match status" value="1"/>
</dbReference>
<dbReference type="EMBL" id="JAPEVB010000005">
    <property type="protein sequence ID" value="KAJ4387949.1"/>
    <property type="molecule type" value="Genomic_DNA"/>
</dbReference>
<dbReference type="Gene3D" id="3.40.50.1820">
    <property type="entry name" value="alpha/beta hydrolase"/>
    <property type="match status" value="1"/>
</dbReference>
<name>A0A9W9CV01_9PEZI</name>
<feature type="compositionally biased region" description="Polar residues" evidence="1">
    <location>
        <begin position="1141"/>
        <end position="1164"/>
    </location>
</feature>
<feature type="compositionally biased region" description="Low complexity" evidence="1">
    <location>
        <begin position="1464"/>
        <end position="1479"/>
    </location>
</feature>
<comment type="caution">
    <text evidence="2">The sequence shown here is derived from an EMBL/GenBank/DDBJ whole genome shotgun (WGS) entry which is preliminary data.</text>
</comment>
<dbReference type="Proteomes" id="UP001140453">
    <property type="component" value="Unassembled WGS sequence"/>
</dbReference>
<feature type="region of interest" description="Disordered" evidence="1">
    <location>
        <begin position="1449"/>
        <end position="1511"/>
    </location>
</feature>
<gene>
    <name evidence="2" type="ORF">N0V93_008552</name>
</gene>
<sequence length="1511" mass="166787">METHNRRIARFDFTPVYTNPQAKVDIILIHGLNGHPEKTWTSRATHVYWPTDLLPQTLKEKGTHANIFVYGYNADVFANKEKHPSQNFLHQHGQTMTNYLATLRRDSNTLRNPIIWVVHSLGGLVLKSALLYSDSVREPATEHLRSIYVSTFAIAFLGTPHEGSGVANWGTMLHGMVGHVGLGSEPVLIRTLRKDNETLDNLNTHFLNIMQKFEVALVYEAHKTNMLLMAKVVVPRKSAAPNWGGKTQTFSIEANHSDMCKFESFDAGGYRQLTSIIANWVIKSQASILVRWEGEDANRRRQAQESMNELARSLGATTLDVQKSGTDAAAHPRDSPPPSPLPNLQAVDRPLLTSDSSTSRRMNDAIFYHPEAFRPNSYFVGRTEEIQELHGMLQDPKRRKDGTSAVLVRGRTGGGKTHMVRQYVYEYRHHYSGGVFWLQAHSIGQLEGEFLRIWQMVNTGTVEARNHEELTDAVRLWFSGRSKWLIVLDGIMFDQGVERFVPDAADTSLIFTSTSPSVTGNHHFDSPQMLELPPLSVLEAQKLLLEEMEQKLPWSQEDLKQAAEVVRLVDKLPLMIHVVAQQLKETREPLSAFLKRYRKKPHIHRKIEPFELVLDRLDDRGANAALNVLRILAFFDQHTPVEMLALGLRALELPFKTGEAGTHARPTLNNTLKVLIALALVERSDSYDLSPTSSHTSKRSVELFTQSMDTLKIYSVMQRYLVEWMSTDGTSKGTVHVFWLQNTVEVFRRSLLEADTRIKDNPRIGIPDDYRRFRLHGRKILGHITQHEHAFVELTAYRREMEATLLYIEERYEALQERTKNSSFTKSGEPQYYSVFDRANSLSESDSGTLSSQSHSQETVSTPLMEGYTGFHMSPVQYDPSISDLPYPVFDEEGLHDHPELAPKRTEYKNAPSLSQAMASLRSSAEVSLSHEMATPFIHRAARSSSKDKISGSSEAELALIEIRQNSPRSPTRGGGMVRDKGRSASSGTRNRPTDLVRLSEYNYAPLSPAGLTPTDERNMAEFSLGAAASDTVSLVGKIKENIPFLGRRRSSSSSTSRPSFAAPTSVRSSPGIGQHATMPTLPVLSDRSAKSSPGQGITPFSLPRLQGEIVSSSSLRHPQPPGLHQNFTEPYQPSLRRVDSSSLEPMTMSFPSPEQSPQRQTSGGVYYPIGTDMTPGGPISALPMSRGSSRQSSNPSRLSGRRSGEQGRGVSIPPGSGDGSHYAASPLSSPLSSEISKSRPVNMALDGQGSRSSSVFMEPSPSVDLRYLQSTGPPELSLRARRGSNSSAMFSAAVGATVAMPEPYMHTRRGSNSSGMVAGTGGSFPVTAPSPHLRPRRGSIASEITMPPLPPTPAPASRRRQNRYSRTINAIRRGSGRGRGRAQSESPSTQFRMQANGSQSQQGSPEPASEPMTRGGSGGIMVGDGHERQLIPFGDATAENLDVASRRLRTQRIDRQPPPQIPPRRSSASSSRGSHQGQMSPPAMSRGNSGGAGAGLGILSIEKADETKWT</sequence>
<feature type="region of interest" description="Disordered" evidence="1">
    <location>
        <begin position="1113"/>
        <end position="1286"/>
    </location>
</feature>
<proteinExistence type="predicted"/>
<keyword evidence="3" id="KW-1185">Reference proteome</keyword>
<evidence type="ECO:0000313" key="2">
    <source>
        <dbReference type="EMBL" id="KAJ4387949.1"/>
    </source>
</evidence>
<feature type="region of interest" description="Disordered" evidence="1">
    <location>
        <begin position="323"/>
        <end position="357"/>
    </location>
</feature>
<feature type="region of interest" description="Disordered" evidence="1">
    <location>
        <begin position="962"/>
        <end position="995"/>
    </location>
</feature>
<feature type="compositionally biased region" description="Low complexity" evidence="1">
    <location>
        <begin position="1186"/>
        <end position="1199"/>
    </location>
</feature>
<dbReference type="GO" id="GO:0043531">
    <property type="term" value="F:ADP binding"/>
    <property type="evidence" value="ECO:0007669"/>
    <property type="project" value="InterPro"/>
</dbReference>
<feature type="compositionally biased region" description="Low complexity" evidence="1">
    <location>
        <begin position="1052"/>
        <end position="1066"/>
    </location>
</feature>
<evidence type="ECO:0008006" key="4">
    <source>
        <dbReference type="Google" id="ProtNLM"/>
    </source>
</evidence>
<accession>A0A9W9CV01</accession>
<dbReference type="PANTHER" id="PTHR48187:SF2">
    <property type="entry name" value="LD21810P"/>
    <property type="match status" value="1"/>
</dbReference>
<feature type="compositionally biased region" description="Polar residues" evidence="1">
    <location>
        <begin position="1384"/>
        <end position="1405"/>
    </location>
</feature>